<evidence type="ECO:0000256" key="1">
    <source>
        <dbReference type="SAM" id="MobiDB-lite"/>
    </source>
</evidence>
<keyword evidence="2" id="KW-1133">Transmembrane helix</keyword>
<dbReference type="InterPro" id="IPR012347">
    <property type="entry name" value="Ferritin-like"/>
</dbReference>
<evidence type="ECO:0000256" key="2">
    <source>
        <dbReference type="SAM" id="Phobius"/>
    </source>
</evidence>
<protein>
    <recommendedName>
        <fullName evidence="3">DUF305 domain-containing protein</fullName>
    </recommendedName>
</protein>
<gene>
    <name evidence="4" type="ORF">AMC99_00101</name>
</gene>
<evidence type="ECO:0000313" key="5">
    <source>
        <dbReference type="Proteomes" id="UP000057938"/>
    </source>
</evidence>
<dbReference type="SUPFAM" id="SSF103473">
    <property type="entry name" value="MFS general substrate transporter"/>
    <property type="match status" value="1"/>
</dbReference>
<sequence length="209" mass="23935">MVEEHSVDHQQRQHDSGGNYWRFMAMVATSTAIMFGLMYLNTYELDHVFWSETRFWMTFVMGGMMMIVMLLFMWGMYKDKTKNFIILGVGALVFAVALWLVRSQATVNDEEWMSAMIPHHSLAVLTSSRAEITDPRVRKLADSIIEAQVKEIAEMKLLIEDIERNGEMGDGKPLPARTTSLTPELLREAEQAVERPISPEVRDEVTMGE</sequence>
<feature type="transmembrane region" description="Helical" evidence="2">
    <location>
        <begin position="20"/>
        <end position="40"/>
    </location>
</feature>
<feature type="transmembrane region" description="Helical" evidence="2">
    <location>
        <begin position="84"/>
        <end position="101"/>
    </location>
</feature>
<dbReference type="EMBL" id="CP012669">
    <property type="protein sequence ID" value="ALE15417.1"/>
    <property type="molecule type" value="Genomic_DNA"/>
</dbReference>
<feature type="region of interest" description="Disordered" evidence="1">
    <location>
        <begin position="188"/>
        <end position="209"/>
    </location>
</feature>
<evidence type="ECO:0000313" key="4">
    <source>
        <dbReference type="EMBL" id="ALE15417.1"/>
    </source>
</evidence>
<proteinExistence type="predicted"/>
<dbReference type="InterPro" id="IPR036259">
    <property type="entry name" value="MFS_trans_sf"/>
</dbReference>
<feature type="transmembrane region" description="Helical" evidence="2">
    <location>
        <begin position="55"/>
        <end position="77"/>
    </location>
</feature>
<feature type="compositionally biased region" description="Basic and acidic residues" evidence="1">
    <location>
        <begin position="200"/>
        <end position="209"/>
    </location>
</feature>
<evidence type="ECO:0000259" key="3">
    <source>
        <dbReference type="Pfam" id="PF03713"/>
    </source>
</evidence>
<dbReference type="PATRIC" id="fig|361183.4.peg.105"/>
<keyword evidence="2" id="KW-0472">Membrane</keyword>
<accession>A0A0M4LSC1</accession>
<dbReference type="STRING" id="361183.AMC99_00101"/>
<name>A0A0M4LSC1_9SPHN</name>
<dbReference type="AlphaFoldDB" id="A0A0M4LSC1"/>
<reference evidence="4 5" key="1">
    <citation type="submission" date="2015-09" db="EMBL/GenBank/DDBJ databases">
        <title>Complete genome sequence of a benzo[a]pyrene-degrading bacterium Altererythrobacter epoxidivorans CGMCC 1.7731T.</title>
        <authorList>
            <person name="Li Z."/>
            <person name="Cheng H."/>
            <person name="Huo Y."/>
            <person name="Xu X."/>
        </authorList>
    </citation>
    <scope>NUCLEOTIDE SEQUENCE [LARGE SCALE GENOMIC DNA]</scope>
    <source>
        <strain evidence="4 5">CGMCC 1.7731</strain>
    </source>
</reference>
<dbReference type="InterPro" id="IPR005183">
    <property type="entry name" value="DUF305_CopM-like"/>
</dbReference>
<keyword evidence="5" id="KW-1185">Reference proteome</keyword>
<keyword evidence="2" id="KW-0812">Transmembrane</keyword>
<dbReference type="Gene3D" id="1.20.1260.10">
    <property type="match status" value="1"/>
</dbReference>
<dbReference type="Proteomes" id="UP000057938">
    <property type="component" value="Chromosome"/>
</dbReference>
<dbReference type="KEGG" id="aep:AMC99_00101"/>
<organism evidence="4 5">
    <name type="scientific">Altererythrobacter epoxidivorans</name>
    <dbReference type="NCBI Taxonomy" id="361183"/>
    <lineage>
        <taxon>Bacteria</taxon>
        <taxon>Pseudomonadati</taxon>
        <taxon>Pseudomonadota</taxon>
        <taxon>Alphaproteobacteria</taxon>
        <taxon>Sphingomonadales</taxon>
        <taxon>Erythrobacteraceae</taxon>
        <taxon>Altererythrobacter</taxon>
    </lineage>
</organism>
<dbReference type="Pfam" id="PF03713">
    <property type="entry name" value="DUF305"/>
    <property type="match status" value="1"/>
</dbReference>
<feature type="domain" description="DUF305" evidence="3">
    <location>
        <begin position="109"/>
        <end position="156"/>
    </location>
</feature>